<keyword evidence="4" id="KW-1185">Reference proteome</keyword>
<dbReference type="PANTHER" id="PTHR33086:SF51">
    <property type="entry name" value="OS06G0307900 PROTEIN"/>
    <property type="match status" value="1"/>
</dbReference>
<dbReference type="EMBL" id="RWGY01000039">
    <property type="protein sequence ID" value="TVU11462.1"/>
    <property type="molecule type" value="Genomic_DNA"/>
</dbReference>
<dbReference type="Proteomes" id="UP000324897">
    <property type="component" value="Chromosome 3"/>
</dbReference>
<dbReference type="PANTHER" id="PTHR33086">
    <property type="entry name" value="OS05G0468200 PROTEIN-RELATED"/>
    <property type="match status" value="1"/>
</dbReference>
<sequence length="494" mass="54877">MDSSECSTSTLPPPWVILGRVARVEHDSVEEPGELSVELALPPGISILTVPRSLHPNPNYADADKHPYVVAADPAAGLLLLHVSEWPFIGFDLDKDPVGALLVARGFLPADPAAGRDAHVAAAARVPDRARSGLRRISSIQNIGLVSLPGSGGADYVVAELRLDGADVDTATLFSFRSGSDGWVEKELSCPSMHFGRRMWSSSHDVIAHDGKLWWVNLMWGLLVCDPFADEPALRYIKLPDSIGDVRKVVDPPSTESNRMVGVSNGKLLFVEMAREVVDPVEETVVVVQSLRFDRSSGEPWWDWMSATSLGVIWASRGYKAARMPYREVPVLALVHPHDPDVVYFFLKECLFGFDLIMNRVTEFVHKPALVEVVAGTRRPPPISWRYIVAWVLPPSLANAHDNLMDEDKDRAYPVKEPGFDVEEALRLGMKAALAMDDETLKSEVYMFKGVEASRDHGEVDSRRHRPRFNFRLPDEQAEADVREVLARSQKRKI</sequence>
<evidence type="ECO:0000313" key="4">
    <source>
        <dbReference type="Proteomes" id="UP000324897"/>
    </source>
</evidence>
<evidence type="ECO:0000313" key="3">
    <source>
        <dbReference type="EMBL" id="TVU11462.1"/>
    </source>
</evidence>
<dbReference type="EMBL" id="RWGY01000039">
    <property type="protein sequence ID" value="TVU11444.1"/>
    <property type="molecule type" value="Genomic_DNA"/>
</dbReference>
<accession>A0A5J9TJK3</accession>
<gene>
    <name evidence="2" type="ORF">EJB05_45030</name>
    <name evidence="3" type="ORF">EJB05_45048</name>
</gene>
<protein>
    <recommendedName>
        <fullName evidence="1">DUF1618 domain-containing protein</fullName>
    </recommendedName>
</protein>
<dbReference type="AlphaFoldDB" id="A0A5J9TJK3"/>
<feature type="non-terminal residue" evidence="3">
    <location>
        <position position="1"/>
    </location>
</feature>
<dbReference type="Gramene" id="TVU11444">
    <property type="protein sequence ID" value="TVU11444"/>
    <property type="gene ID" value="EJB05_45030"/>
</dbReference>
<evidence type="ECO:0000259" key="1">
    <source>
        <dbReference type="Pfam" id="PF07762"/>
    </source>
</evidence>
<name>A0A5J9TJK3_9POAL</name>
<organism evidence="3 4">
    <name type="scientific">Eragrostis curvula</name>
    <name type="common">weeping love grass</name>
    <dbReference type="NCBI Taxonomy" id="38414"/>
    <lineage>
        <taxon>Eukaryota</taxon>
        <taxon>Viridiplantae</taxon>
        <taxon>Streptophyta</taxon>
        <taxon>Embryophyta</taxon>
        <taxon>Tracheophyta</taxon>
        <taxon>Spermatophyta</taxon>
        <taxon>Magnoliopsida</taxon>
        <taxon>Liliopsida</taxon>
        <taxon>Poales</taxon>
        <taxon>Poaceae</taxon>
        <taxon>PACMAD clade</taxon>
        <taxon>Chloridoideae</taxon>
        <taxon>Eragrostideae</taxon>
        <taxon>Eragrostidinae</taxon>
        <taxon>Eragrostis</taxon>
    </lineage>
</organism>
<dbReference type="OrthoDB" id="637148at2759"/>
<dbReference type="Gramene" id="TVU11462">
    <property type="protein sequence ID" value="TVU11462"/>
    <property type="gene ID" value="EJB05_45048"/>
</dbReference>
<evidence type="ECO:0000313" key="2">
    <source>
        <dbReference type="EMBL" id="TVU11444.1"/>
    </source>
</evidence>
<dbReference type="Pfam" id="PF07762">
    <property type="entry name" value="DUF1618"/>
    <property type="match status" value="1"/>
</dbReference>
<reference evidence="3 4" key="1">
    <citation type="journal article" date="2019" name="Sci. Rep.">
        <title>A high-quality genome of Eragrostis curvula grass provides insights into Poaceae evolution and supports new strategies to enhance forage quality.</title>
        <authorList>
            <person name="Carballo J."/>
            <person name="Santos B.A.C.M."/>
            <person name="Zappacosta D."/>
            <person name="Garbus I."/>
            <person name="Selva J.P."/>
            <person name="Gallo C.A."/>
            <person name="Diaz A."/>
            <person name="Albertini E."/>
            <person name="Caccamo M."/>
            <person name="Echenique V."/>
        </authorList>
    </citation>
    <scope>NUCLEOTIDE SEQUENCE [LARGE SCALE GENOMIC DNA]</scope>
    <source>
        <strain evidence="4">cv. Victoria</strain>
        <tissue evidence="3">Leaf</tissue>
    </source>
</reference>
<proteinExistence type="predicted"/>
<dbReference type="InterPro" id="IPR011676">
    <property type="entry name" value="DUF1618"/>
</dbReference>
<feature type="domain" description="DUF1618" evidence="1">
    <location>
        <begin position="215"/>
        <end position="344"/>
    </location>
</feature>
<comment type="caution">
    <text evidence="3">The sequence shown here is derived from an EMBL/GenBank/DDBJ whole genome shotgun (WGS) entry which is preliminary data.</text>
</comment>